<reference evidence="2" key="1">
    <citation type="submission" date="2020-09" db="EMBL/GenBank/DDBJ databases">
        <title>Whole genome shotgun sequence of Streptomyces cinnamonensis NBRC 15873.</title>
        <authorList>
            <person name="Komaki H."/>
            <person name="Tamura T."/>
        </authorList>
    </citation>
    <scope>NUCLEOTIDE SEQUENCE [LARGE SCALE GENOMIC DNA]</scope>
    <source>
        <strain evidence="2">NBRC 15873</strain>
    </source>
</reference>
<dbReference type="GeneID" id="86956543"/>
<dbReference type="RefSeq" id="WP_191869746.1">
    <property type="nucleotide sequence ID" value="NZ_BMRU01000033.1"/>
</dbReference>
<comment type="caution">
    <text evidence="1">The sequence shown here is derived from an EMBL/GenBank/DDBJ whole genome shotgun (WGS) entry which is preliminary data.</text>
</comment>
<dbReference type="EMBL" id="BNDV01000002">
    <property type="protein sequence ID" value="GHI10818.1"/>
    <property type="molecule type" value="Genomic_DNA"/>
</dbReference>
<evidence type="ECO:0000313" key="1">
    <source>
        <dbReference type="EMBL" id="GHI10818.1"/>
    </source>
</evidence>
<proteinExistence type="predicted"/>
<organism evidence="1 2">
    <name type="scientific">Streptomyces virginiae</name>
    <name type="common">Streptomyces cinnamonensis</name>
    <dbReference type="NCBI Taxonomy" id="1961"/>
    <lineage>
        <taxon>Bacteria</taxon>
        <taxon>Bacillati</taxon>
        <taxon>Actinomycetota</taxon>
        <taxon>Actinomycetes</taxon>
        <taxon>Kitasatosporales</taxon>
        <taxon>Streptomycetaceae</taxon>
        <taxon>Streptomyces</taxon>
    </lineage>
</organism>
<gene>
    <name evidence="1" type="ORF">Scinn_02810</name>
</gene>
<accession>A0ABQ3NDK4</accession>
<evidence type="ECO:0008006" key="3">
    <source>
        <dbReference type="Google" id="ProtNLM"/>
    </source>
</evidence>
<dbReference type="Proteomes" id="UP000660554">
    <property type="component" value="Unassembled WGS sequence"/>
</dbReference>
<keyword evidence="2" id="KW-1185">Reference proteome</keyword>
<name>A0ABQ3NDK4_STRVG</name>
<protein>
    <recommendedName>
        <fullName evidence="3">DUF4034 domain-containing protein</fullName>
    </recommendedName>
</protein>
<sequence length="384" mass="43031">MIGLYILGAMLLFGAFKVLRGVYYIRKAKRLEAEVTAIEARTDALNAETAGIKAERKAQQAAAVVALGFVPEAELDTDNARPVSPEQTAAVAAVKAGDWEAGAAYLDAAGQDWEERWQRMRPLSELAAEDDAWLLAWRAARPSDPSAALVNADTGVLVAWNVRGSARASHTTQEQFRIFRELLLKAREQAREAQRLADPADPVPYMVEQSISQGLGYAHEEYRELWSQIVERDPKNLSAHTNAMQYWSQKWRGSHELALAFAGECAASAEPGELLSVLPLIAYIEQELHESDLKPETFFKEPEVLAAVEAALADLAAADPDDWRSIRLRHLLAWFLFWQDRDAEAVEQFRHIDGHIGAMPWYYWSPSRYVYARDWAVREVTPGL</sequence>
<evidence type="ECO:0000313" key="2">
    <source>
        <dbReference type="Proteomes" id="UP000660554"/>
    </source>
</evidence>